<dbReference type="Proteomes" id="UP001152320">
    <property type="component" value="Chromosome 18"/>
</dbReference>
<reference evidence="2" key="1">
    <citation type="submission" date="2021-10" db="EMBL/GenBank/DDBJ databases">
        <title>Tropical sea cucumber genome reveals ecological adaptation and Cuvierian tubules defense mechanism.</title>
        <authorList>
            <person name="Chen T."/>
        </authorList>
    </citation>
    <scope>NUCLEOTIDE SEQUENCE</scope>
    <source>
        <strain evidence="2">Nanhai2018</strain>
        <tissue evidence="2">Muscle</tissue>
    </source>
</reference>
<evidence type="ECO:0000256" key="1">
    <source>
        <dbReference type="SAM" id="SignalP"/>
    </source>
</evidence>
<proteinExistence type="predicted"/>
<keyword evidence="1" id="KW-0732">Signal</keyword>
<protein>
    <submittedName>
        <fullName evidence="2">Uncharacterized protein</fullName>
    </submittedName>
</protein>
<evidence type="ECO:0000313" key="2">
    <source>
        <dbReference type="EMBL" id="KAJ8024868.1"/>
    </source>
</evidence>
<sequence length="184" mass="20878">MLKLLTFISLLAICNAIALPTDESEDLSFELNGVEHHETRKVEGRVVTLTDAMDGFIVILDFQRKILMVKNETSQMCFFSRLEEIHVWKNLKIPFMVETIPNGSADVGIDGQKTEVYIFAPAGEIPNSYMMLTNDVAVTKECSSCPSFWLEKKSVDKPTTRFWGLFAKIALKVLIIFRIEININ</sequence>
<gene>
    <name evidence="2" type="ORF">HOLleu_34902</name>
</gene>
<accession>A0A9Q0YLX6</accession>
<comment type="caution">
    <text evidence="2">The sequence shown here is derived from an EMBL/GenBank/DDBJ whole genome shotgun (WGS) entry which is preliminary data.</text>
</comment>
<feature type="signal peptide" evidence="1">
    <location>
        <begin position="1"/>
        <end position="16"/>
    </location>
</feature>
<keyword evidence="3" id="KW-1185">Reference proteome</keyword>
<evidence type="ECO:0000313" key="3">
    <source>
        <dbReference type="Proteomes" id="UP001152320"/>
    </source>
</evidence>
<dbReference type="EMBL" id="JAIZAY010000018">
    <property type="protein sequence ID" value="KAJ8024868.1"/>
    <property type="molecule type" value="Genomic_DNA"/>
</dbReference>
<organism evidence="2 3">
    <name type="scientific">Holothuria leucospilota</name>
    <name type="common">Black long sea cucumber</name>
    <name type="synonym">Mertensiothuria leucospilota</name>
    <dbReference type="NCBI Taxonomy" id="206669"/>
    <lineage>
        <taxon>Eukaryota</taxon>
        <taxon>Metazoa</taxon>
        <taxon>Echinodermata</taxon>
        <taxon>Eleutherozoa</taxon>
        <taxon>Echinozoa</taxon>
        <taxon>Holothuroidea</taxon>
        <taxon>Aspidochirotacea</taxon>
        <taxon>Aspidochirotida</taxon>
        <taxon>Holothuriidae</taxon>
        <taxon>Holothuria</taxon>
    </lineage>
</organism>
<feature type="chain" id="PRO_5040185018" evidence="1">
    <location>
        <begin position="17"/>
        <end position="184"/>
    </location>
</feature>
<dbReference type="AlphaFoldDB" id="A0A9Q0YLX6"/>
<name>A0A9Q0YLX6_HOLLE</name>